<feature type="region of interest" description="Disordered" evidence="1">
    <location>
        <begin position="1"/>
        <end position="34"/>
    </location>
</feature>
<evidence type="ECO:0000256" key="1">
    <source>
        <dbReference type="SAM" id="MobiDB-lite"/>
    </source>
</evidence>
<proteinExistence type="predicted"/>
<evidence type="ECO:0000313" key="2">
    <source>
        <dbReference type="EMBL" id="KAF2797501.1"/>
    </source>
</evidence>
<protein>
    <submittedName>
        <fullName evidence="2">Uncharacterized protein</fullName>
    </submittedName>
</protein>
<dbReference type="Proteomes" id="UP000799757">
    <property type="component" value="Unassembled WGS sequence"/>
</dbReference>
<sequence length="177" mass="18963">MASSCASSGPHARDPDVAPVMAPQSARRDSQVSSALSPYQLMQYHGGRENSLKRAMTVHASQHGRCAQWWWVCSARVAACSHASGSEDHGIDAESRDCDSAEYREVPGATEQEALFPHPSASLGLPSLATCRPSAVAFEWLAQFGFLRRDNKKAVPSVATSPPQCSWSGECIGSSMI</sequence>
<organism evidence="2 3">
    <name type="scientific">Melanomma pulvis-pyrius CBS 109.77</name>
    <dbReference type="NCBI Taxonomy" id="1314802"/>
    <lineage>
        <taxon>Eukaryota</taxon>
        <taxon>Fungi</taxon>
        <taxon>Dikarya</taxon>
        <taxon>Ascomycota</taxon>
        <taxon>Pezizomycotina</taxon>
        <taxon>Dothideomycetes</taxon>
        <taxon>Pleosporomycetidae</taxon>
        <taxon>Pleosporales</taxon>
        <taxon>Melanommataceae</taxon>
        <taxon>Melanomma</taxon>
    </lineage>
</organism>
<dbReference type="AlphaFoldDB" id="A0A6A6XLW9"/>
<reference evidence="2" key="1">
    <citation type="journal article" date="2020" name="Stud. Mycol.">
        <title>101 Dothideomycetes genomes: a test case for predicting lifestyles and emergence of pathogens.</title>
        <authorList>
            <person name="Haridas S."/>
            <person name="Albert R."/>
            <person name="Binder M."/>
            <person name="Bloem J."/>
            <person name="Labutti K."/>
            <person name="Salamov A."/>
            <person name="Andreopoulos B."/>
            <person name="Baker S."/>
            <person name="Barry K."/>
            <person name="Bills G."/>
            <person name="Bluhm B."/>
            <person name="Cannon C."/>
            <person name="Castanera R."/>
            <person name="Culley D."/>
            <person name="Daum C."/>
            <person name="Ezra D."/>
            <person name="Gonzalez J."/>
            <person name="Henrissat B."/>
            <person name="Kuo A."/>
            <person name="Liang C."/>
            <person name="Lipzen A."/>
            <person name="Lutzoni F."/>
            <person name="Magnuson J."/>
            <person name="Mondo S."/>
            <person name="Nolan M."/>
            <person name="Ohm R."/>
            <person name="Pangilinan J."/>
            <person name="Park H.-J."/>
            <person name="Ramirez L."/>
            <person name="Alfaro M."/>
            <person name="Sun H."/>
            <person name="Tritt A."/>
            <person name="Yoshinaga Y."/>
            <person name="Zwiers L.-H."/>
            <person name="Turgeon B."/>
            <person name="Goodwin S."/>
            <person name="Spatafora J."/>
            <person name="Crous P."/>
            <person name="Grigoriev I."/>
        </authorList>
    </citation>
    <scope>NUCLEOTIDE SEQUENCE</scope>
    <source>
        <strain evidence="2">CBS 109.77</strain>
    </source>
</reference>
<gene>
    <name evidence="2" type="ORF">K505DRAFT_398261</name>
</gene>
<dbReference type="EMBL" id="MU001805">
    <property type="protein sequence ID" value="KAF2797501.1"/>
    <property type="molecule type" value="Genomic_DNA"/>
</dbReference>
<name>A0A6A6XLW9_9PLEO</name>
<keyword evidence="3" id="KW-1185">Reference proteome</keyword>
<accession>A0A6A6XLW9</accession>
<evidence type="ECO:0000313" key="3">
    <source>
        <dbReference type="Proteomes" id="UP000799757"/>
    </source>
</evidence>